<protein>
    <submittedName>
        <fullName evidence="1">Uncharacterized protein</fullName>
    </submittedName>
</protein>
<accession>A0ACC0KDI8</accession>
<sequence length="116" mass="13471">MYQAKVLKTPLLWSGVSKDRYINYAPKAFVQWKFQRRILQNNLISAETSSGVERIFSWGNQESEKRCYGDTPYFNFGSLLQQKAPCGLANLNNWILFLRRIYLARLLNASVVDPSF</sequence>
<organism evidence="1 2">
    <name type="scientific">Choristoneura fumiferana</name>
    <name type="common">Spruce budworm moth</name>
    <name type="synonym">Archips fumiferana</name>
    <dbReference type="NCBI Taxonomy" id="7141"/>
    <lineage>
        <taxon>Eukaryota</taxon>
        <taxon>Metazoa</taxon>
        <taxon>Ecdysozoa</taxon>
        <taxon>Arthropoda</taxon>
        <taxon>Hexapoda</taxon>
        <taxon>Insecta</taxon>
        <taxon>Pterygota</taxon>
        <taxon>Neoptera</taxon>
        <taxon>Endopterygota</taxon>
        <taxon>Lepidoptera</taxon>
        <taxon>Glossata</taxon>
        <taxon>Ditrysia</taxon>
        <taxon>Tortricoidea</taxon>
        <taxon>Tortricidae</taxon>
        <taxon>Tortricinae</taxon>
        <taxon>Choristoneura</taxon>
    </lineage>
</organism>
<gene>
    <name evidence="1" type="ORF">MSG28_003100</name>
</gene>
<evidence type="ECO:0000313" key="1">
    <source>
        <dbReference type="EMBL" id="KAI8434554.1"/>
    </source>
</evidence>
<dbReference type="EMBL" id="CM046105">
    <property type="protein sequence ID" value="KAI8434554.1"/>
    <property type="molecule type" value="Genomic_DNA"/>
</dbReference>
<dbReference type="Proteomes" id="UP001064048">
    <property type="component" value="Chromosome 5"/>
</dbReference>
<name>A0ACC0KDI8_CHOFU</name>
<reference evidence="1 2" key="1">
    <citation type="journal article" date="2022" name="Genome Biol. Evol.">
        <title>The Spruce Budworm Genome: Reconstructing the Evolutionary History of Antifreeze Proteins.</title>
        <authorList>
            <person name="Beliveau C."/>
            <person name="Gagne P."/>
            <person name="Picq S."/>
            <person name="Vernygora O."/>
            <person name="Keeling C.I."/>
            <person name="Pinkney K."/>
            <person name="Doucet D."/>
            <person name="Wen F."/>
            <person name="Johnston J.S."/>
            <person name="Maaroufi H."/>
            <person name="Boyle B."/>
            <person name="Laroche J."/>
            <person name="Dewar K."/>
            <person name="Juretic N."/>
            <person name="Blackburn G."/>
            <person name="Nisole A."/>
            <person name="Brunet B."/>
            <person name="Brandao M."/>
            <person name="Lumley L."/>
            <person name="Duan J."/>
            <person name="Quan G."/>
            <person name="Lucarotti C.J."/>
            <person name="Roe A.D."/>
            <person name="Sperling F.A.H."/>
            <person name="Levesque R.C."/>
            <person name="Cusson M."/>
        </authorList>
    </citation>
    <scope>NUCLEOTIDE SEQUENCE [LARGE SCALE GENOMIC DNA]</scope>
    <source>
        <strain evidence="1">Glfc:IPQL:Cfum</strain>
    </source>
</reference>
<proteinExistence type="predicted"/>
<evidence type="ECO:0000313" key="2">
    <source>
        <dbReference type="Proteomes" id="UP001064048"/>
    </source>
</evidence>
<comment type="caution">
    <text evidence="1">The sequence shown here is derived from an EMBL/GenBank/DDBJ whole genome shotgun (WGS) entry which is preliminary data.</text>
</comment>
<keyword evidence="2" id="KW-1185">Reference proteome</keyword>